<proteinExistence type="predicted"/>
<evidence type="ECO:0008006" key="4">
    <source>
        <dbReference type="Google" id="ProtNLM"/>
    </source>
</evidence>
<protein>
    <recommendedName>
        <fullName evidence="4">Lipoprotein</fullName>
    </recommendedName>
</protein>
<reference evidence="2" key="2">
    <citation type="submission" date="2020-09" db="EMBL/GenBank/DDBJ databases">
        <authorList>
            <person name="Sun Q."/>
            <person name="Ohkuma M."/>
        </authorList>
    </citation>
    <scope>NUCLEOTIDE SEQUENCE</scope>
    <source>
        <strain evidence="2">JCM 3091</strain>
    </source>
</reference>
<dbReference type="Proteomes" id="UP000662200">
    <property type="component" value="Unassembled WGS sequence"/>
</dbReference>
<gene>
    <name evidence="2" type="ORF">GCM10010124_22520</name>
</gene>
<sequence length="163" mass="16952">MATSGTRTAIANRIARPALGLALLMVGAVGCSNDNALEDPAAQQKPVKAYVDAVQAKDVDRVSEQAEPGVDGRAFAQAKVTEFGGRFTSHVKVDVKRGDANLANATITATDGQQRFVTDTVGLTYSSSEKKWFVAMNTAPPSNDGTGPSPAASALPARNPPPR</sequence>
<dbReference type="PROSITE" id="PS51257">
    <property type="entry name" value="PROKAR_LIPOPROTEIN"/>
    <property type="match status" value="1"/>
</dbReference>
<name>A0A8J3BM79_9ACTN</name>
<dbReference type="EMBL" id="BMQC01000007">
    <property type="protein sequence ID" value="GGK29244.1"/>
    <property type="molecule type" value="Genomic_DNA"/>
</dbReference>
<evidence type="ECO:0000256" key="1">
    <source>
        <dbReference type="SAM" id="MobiDB-lite"/>
    </source>
</evidence>
<evidence type="ECO:0000313" key="2">
    <source>
        <dbReference type="EMBL" id="GGK29244.1"/>
    </source>
</evidence>
<comment type="caution">
    <text evidence="2">The sequence shown here is derived from an EMBL/GenBank/DDBJ whole genome shotgun (WGS) entry which is preliminary data.</text>
</comment>
<evidence type="ECO:0000313" key="3">
    <source>
        <dbReference type="Proteomes" id="UP000662200"/>
    </source>
</evidence>
<keyword evidence="3" id="KW-1185">Reference proteome</keyword>
<feature type="region of interest" description="Disordered" evidence="1">
    <location>
        <begin position="136"/>
        <end position="163"/>
    </location>
</feature>
<accession>A0A8J3BM79</accession>
<organism evidence="2 3">
    <name type="scientific">Pilimelia terevasa</name>
    <dbReference type="NCBI Taxonomy" id="53372"/>
    <lineage>
        <taxon>Bacteria</taxon>
        <taxon>Bacillati</taxon>
        <taxon>Actinomycetota</taxon>
        <taxon>Actinomycetes</taxon>
        <taxon>Micromonosporales</taxon>
        <taxon>Micromonosporaceae</taxon>
        <taxon>Pilimelia</taxon>
    </lineage>
</organism>
<reference evidence="2" key="1">
    <citation type="journal article" date="2014" name="Int. J. Syst. Evol. Microbiol.">
        <title>Complete genome sequence of Corynebacterium casei LMG S-19264T (=DSM 44701T), isolated from a smear-ripened cheese.</title>
        <authorList>
            <consortium name="US DOE Joint Genome Institute (JGI-PGF)"/>
            <person name="Walter F."/>
            <person name="Albersmeier A."/>
            <person name="Kalinowski J."/>
            <person name="Ruckert C."/>
        </authorList>
    </citation>
    <scope>NUCLEOTIDE SEQUENCE</scope>
    <source>
        <strain evidence="2">JCM 3091</strain>
    </source>
</reference>
<dbReference type="AlphaFoldDB" id="A0A8J3BM79"/>